<sequence>MLAVDKLSDKGRKSLPTPSEAEAWGLCAKLKTLGNEGKCQAEARGFCDLAVELLPTPATVFLRRAPPSLSPQFHFNQHQHQIQIQHSHFVFEQPTTAAPPGASGGAHFSIPKAEEQLQALSNVGFG</sequence>
<dbReference type="Proteomes" id="UP001056120">
    <property type="component" value="Linkage Group LG08"/>
</dbReference>
<gene>
    <name evidence="1" type="ORF">L1987_23450</name>
</gene>
<comment type="caution">
    <text evidence="1">The sequence shown here is derived from an EMBL/GenBank/DDBJ whole genome shotgun (WGS) entry which is preliminary data.</text>
</comment>
<name>A0ACB9IJ51_9ASTR</name>
<dbReference type="EMBL" id="CM042025">
    <property type="protein sequence ID" value="KAI3807520.1"/>
    <property type="molecule type" value="Genomic_DNA"/>
</dbReference>
<protein>
    <submittedName>
        <fullName evidence="1">Uncharacterized protein</fullName>
    </submittedName>
</protein>
<organism evidence="1 2">
    <name type="scientific">Smallanthus sonchifolius</name>
    <dbReference type="NCBI Taxonomy" id="185202"/>
    <lineage>
        <taxon>Eukaryota</taxon>
        <taxon>Viridiplantae</taxon>
        <taxon>Streptophyta</taxon>
        <taxon>Embryophyta</taxon>
        <taxon>Tracheophyta</taxon>
        <taxon>Spermatophyta</taxon>
        <taxon>Magnoliopsida</taxon>
        <taxon>eudicotyledons</taxon>
        <taxon>Gunneridae</taxon>
        <taxon>Pentapetalae</taxon>
        <taxon>asterids</taxon>
        <taxon>campanulids</taxon>
        <taxon>Asterales</taxon>
        <taxon>Asteraceae</taxon>
        <taxon>Asteroideae</taxon>
        <taxon>Heliantheae alliance</taxon>
        <taxon>Millerieae</taxon>
        <taxon>Smallanthus</taxon>
    </lineage>
</organism>
<reference evidence="2" key="1">
    <citation type="journal article" date="2022" name="Mol. Ecol. Resour.">
        <title>The genomes of chicory, endive, great burdock and yacon provide insights into Asteraceae palaeo-polyploidization history and plant inulin production.</title>
        <authorList>
            <person name="Fan W."/>
            <person name="Wang S."/>
            <person name="Wang H."/>
            <person name="Wang A."/>
            <person name="Jiang F."/>
            <person name="Liu H."/>
            <person name="Zhao H."/>
            <person name="Xu D."/>
            <person name="Zhang Y."/>
        </authorList>
    </citation>
    <scope>NUCLEOTIDE SEQUENCE [LARGE SCALE GENOMIC DNA]</scope>
    <source>
        <strain evidence="2">cv. Yunnan</strain>
    </source>
</reference>
<proteinExistence type="predicted"/>
<reference evidence="1 2" key="2">
    <citation type="journal article" date="2022" name="Mol. Ecol. Resour.">
        <title>The genomes of chicory, endive, great burdock and yacon provide insights into Asteraceae paleo-polyploidization history and plant inulin production.</title>
        <authorList>
            <person name="Fan W."/>
            <person name="Wang S."/>
            <person name="Wang H."/>
            <person name="Wang A."/>
            <person name="Jiang F."/>
            <person name="Liu H."/>
            <person name="Zhao H."/>
            <person name="Xu D."/>
            <person name="Zhang Y."/>
        </authorList>
    </citation>
    <scope>NUCLEOTIDE SEQUENCE [LARGE SCALE GENOMIC DNA]</scope>
    <source>
        <strain evidence="2">cv. Yunnan</strain>
        <tissue evidence="1">Leaves</tissue>
    </source>
</reference>
<keyword evidence="2" id="KW-1185">Reference proteome</keyword>
<evidence type="ECO:0000313" key="1">
    <source>
        <dbReference type="EMBL" id="KAI3807520.1"/>
    </source>
</evidence>
<evidence type="ECO:0000313" key="2">
    <source>
        <dbReference type="Proteomes" id="UP001056120"/>
    </source>
</evidence>
<accession>A0ACB9IJ51</accession>